<feature type="region of interest" description="Disordered" evidence="1">
    <location>
        <begin position="1"/>
        <end position="55"/>
    </location>
</feature>
<evidence type="ECO:0000313" key="6">
    <source>
        <dbReference type="Proteomes" id="UP000253594"/>
    </source>
</evidence>
<evidence type="ECO:0000313" key="5">
    <source>
        <dbReference type="Proteomes" id="UP000194857"/>
    </source>
</evidence>
<reference evidence="2 5" key="1">
    <citation type="submission" date="2017-05" db="EMBL/GenBank/DDBJ databases">
        <authorList>
            <person name="Song R."/>
            <person name="Chenine A.L."/>
            <person name="Ruprecht R.M."/>
        </authorList>
    </citation>
    <scope>NUCLEOTIDE SEQUENCE [LARGE SCALE GENOMIC DNA]</scope>
    <source>
        <strain evidence="2 5">S567_C10_BS</strain>
    </source>
</reference>
<comment type="caution">
    <text evidence="2">The sequence shown here is derived from an EMBL/GenBank/DDBJ whole genome shotgun (WGS) entry which is preliminary data.</text>
</comment>
<dbReference type="Proteomes" id="UP000253594">
    <property type="component" value="Unassembled WGS sequence"/>
</dbReference>
<dbReference type="Proteomes" id="UP000284767">
    <property type="component" value="Unassembled WGS sequence"/>
</dbReference>
<protein>
    <submittedName>
        <fullName evidence="2">Amino acid permease</fullName>
    </submittedName>
</protein>
<dbReference type="Proteomes" id="UP000194857">
    <property type="component" value="Unassembled WGS sequence"/>
</dbReference>
<evidence type="ECO:0000313" key="4">
    <source>
        <dbReference type="EMBL" id="RPM13377.1"/>
    </source>
</evidence>
<organism evidence="2 5">
    <name type="scientific">Pseudomonas aeruginosa</name>
    <dbReference type="NCBI Taxonomy" id="287"/>
    <lineage>
        <taxon>Bacteria</taxon>
        <taxon>Pseudomonadati</taxon>
        <taxon>Pseudomonadota</taxon>
        <taxon>Gammaproteobacteria</taxon>
        <taxon>Pseudomonadales</taxon>
        <taxon>Pseudomonadaceae</taxon>
        <taxon>Pseudomonas</taxon>
    </lineage>
</organism>
<sequence>MSDRTGNALGALRPANLARTAKPDRRALSGPGGSVSHTFSVAQKALPAGRRDSVA</sequence>
<dbReference type="EMBL" id="NFFZ01000015">
    <property type="protein sequence ID" value="OTI57869.1"/>
    <property type="molecule type" value="Genomic_DNA"/>
</dbReference>
<reference evidence="4 7" key="2">
    <citation type="submission" date="2017-08" db="EMBL/GenBank/DDBJ databases">
        <authorList>
            <person name="Feschi L."/>
            <person name="Jeukens J."/>
            <person name="Emond-Rheault J.-G."/>
            <person name="Kukavica-Ibrulj I."/>
            <person name="Boyle B."/>
            <person name="Levesque R.C."/>
        </authorList>
    </citation>
    <scope>NUCLEOTIDE SEQUENCE [LARGE SCALE GENOMIC DNA]</scope>
    <source>
        <strain evidence="4 7">PA-W36</strain>
    </source>
</reference>
<dbReference type="AlphaFoldDB" id="A0A241XKM9"/>
<evidence type="ECO:0000313" key="3">
    <source>
        <dbReference type="EMBL" id="RCI72292.1"/>
    </source>
</evidence>
<dbReference type="EMBL" id="QORE01001011">
    <property type="protein sequence ID" value="RCI72292.1"/>
    <property type="molecule type" value="Genomic_DNA"/>
</dbReference>
<dbReference type="EMBL" id="NSNE01000010">
    <property type="protein sequence ID" value="RPM13377.1"/>
    <property type="molecule type" value="Genomic_DNA"/>
</dbReference>
<accession>A0A241XKM9</accession>
<proteinExistence type="predicted"/>
<reference evidence="3 6" key="3">
    <citation type="submission" date="2018-07" db="EMBL/GenBank/DDBJ databases">
        <title>Mechanisms of high-level aminoglycoside resistance among Gram-negative pathogens in Brazil.</title>
        <authorList>
            <person name="Ballaben A.S."/>
            <person name="Darini A.L.C."/>
            <person name="Doi Y."/>
        </authorList>
    </citation>
    <scope>NUCLEOTIDE SEQUENCE [LARGE SCALE GENOMIC DNA]</scope>
    <source>
        <strain evidence="3 6">B2-305</strain>
    </source>
</reference>
<reference evidence="4 7" key="4">
    <citation type="submission" date="2019-01" db="EMBL/GenBank/DDBJ databases">
        <title>The Pseudomonas aeruginosa pan-genome provides new insights on its population structure, horizontal gene transfer and pathogenicity.</title>
        <authorList>
            <person name="Freschi L."/>
            <person name="Vincent A.T."/>
            <person name="Jeukens J."/>
            <person name="Emond-Rheault J.-G."/>
            <person name="Kukavica-Ibrulj I."/>
            <person name="Dupont M.-J."/>
            <person name="Charette S.J."/>
            <person name="Boyle B."/>
            <person name="Levesque R.C."/>
        </authorList>
    </citation>
    <scope>NUCLEOTIDE SEQUENCE [LARGE SCALE GENOMIC DNA]</scope>
    <source>
        <strain evidence="4 7">PA-W36</strain>
    </source>
</reference>
<evidence type="ECO:0000256" key="1">
    <source>
        <dbReference type="SAM" id="MobiDB-lite"/>
    </source>
</evidence>
<gene>
    <name evidence="2" type="ORF">CAZ10_24660</name>
    <name evidence="3" type="ORF">DT376_24545</name>
    <name evidence="4" type="ORF">IPC1295_17405</name>
</gene>
<evidence type="ECO:0000313" key="7">
    <source>
        <dbReference type="Proteomes" id="UP000284767"/>
    </source>
</evidence>
<evidence type="ECO:0000313" key="2">
    <source>
        <dbReference type="EMBL" id="OTI57869.1"/>
    </source>
</evidence>
<name>A0A241XKM9_PSEAI</name>